<evidence type="ECO:0000256" key="10">
    <source>
        <dbReference type="ARBA" id="ARBA00023136"/>
    </source>
</evidence>
<proteinExistence type="inferred from homology"/>
<accession>A0A2M8HEE6</accession>
<dbReference type="AlphaFoldDB" id="A0A2M8HEE6"/>
<dbReference type="Proteomes" id="UP000232060">
    <property type="component" value="Unassembled WGS sequence"/>
</dbReference>
<dbReference type="InterPro" id="IPR002898">
    <property type="entry name" value="MotA_ExbB_proton_chnl"/>
</dbReference>
<evidence type="ECO:0000256" key="1">
    <source>
        <dbReference type="ARBA" id="ARBA00004429"/>
    </source>
</evidence>
<keyword evidence="7 13" id="KW-0812">Transmembrane</keyword>
<keyword evidence="16" id="KW-1185">Reference proteome</keyword>
<dbReference type="PANTHER" id="PTHR30625">
    <property type="entry name" value="PROTEIN TOLQ"/>
    <property type="match status" value="1"/>
</dbReference>
<dbReference type="EMBL" id="PGCP01000003">
    <property type="protein sequence ID" value="PJC94900.1"/>
    <property type="molecule type" value="Genomic_DNA"/>
</dbReference>
<feature type="transmembrane region" description="Helical" evidence="13">
    <location>
        <begin position="136"/>
        <end position="163"/>
    </location>
</feature>
<dbReference type="GO" id="GO:0005886">
    <property type="term" value="C:plasma membrane"/>
    <property type="evidence" value="ECO:0007669"/>
    <property type="project" value="UniProtKB-SubCell"/>
</dbReference>
<evidence type="ECO:0000256" key="11">
    <source>
        <dbReference type="ARBA" id="ARBA00024816"/>
    </source>
</evidence>
<protein>
    <recommendedName>
        <fullName evidence="3">Biopolymer transport protein ExbB</fullName>
    </recommendedName>
</protein>
<keyword evidence="4 12" id="KW-0813">Transport</keyword>
<evidence type="ECO:0000256" key="7">
    <source>
        <dbReference type="ARBA" id="ARBA00022692"/>
    </source>
</evidence>
<evidence type="ECO:0000256" key="9">
    <source>
        <dbReference type="ARBA" id="ARBA00022989"/>
    </source>
</evidence>
<evidence type="ECO:0000256" key="13">
    <source>
        <dbReference type="SAM" id="Phobius"/>
    </source>
</evidence>
<comment type="caution">
    <text evidence="15">The sequence shown here is derived from an EMBL/GenBank/DDBJ whole genome shotgun (WGS) entry which is preliminary data.</text>
</comment>
<feature type="transmembrane region" description="Helical" evidence="13">
    <location>
        <begin position="24"/>
        <end position="47"/>
    </location>
</feature>
<dbReference type="GO" id="GO:0017038">
    <property type="term" value="P:protein import"/>
    <property type="evidence" value="ECO:0007669"/>
    <property type="project" value="TreeGrafter"/>
</dbReference>
<organism evidence="15 16">
    <name type="scientific">Aeromonas lusitana</name>
    <dbReference type="NCBI Taxonomy" id="931529"/>
    <lineage>
        <taxon>Bacteria</taxon>
        <taxon>Pseudomonadati</taxon>
        <taxon>Pseudomonadota</taxon>
        <taxon>Gammaproteobacteria</taxon>
        <taxon>Aeromonadales</taxon>
        <taxon>Aeromonadaceae</taxon>
        <taxon>Aeromonas</taxon>
    </lineage>
</organism>
<evidence type="ECO:0000256" key="6">
    <source>
        <dbReference type="ARBA" id="ARBA00022519"/>
    </source>
</evidence>
<evidence type="ECO:0000256" key="5">
    <source>
        <dbReference type="ARBA" id="ARBA00022475"/>
    </source>
</evidence>
<keyword evidence="9 13" id="KW-1133">Transmembrane helix</keyword>
<reference evidence="15 16" key="1">
    <citation type="submission" date="2017-11" db="EMBL/GenBank/DDBJ databases">
        <title>Draft genome sequence of environmental isolate Aeromonas lusitania sp. nov. MDC 2473.</title>
        <authorList>
            <person name="Colston S.M."/>
            <person name="Navarro A."/>
            <person name="Martinez-Murcia A.J."/>
            <person name="Graf J."/>
        </authorList>
    </citation>
    <scope>NUCLEOTIDE SEQUENCE [LARGE SCALE GENOMIC DNA]</scope>
    <source>
        <strain evidence="15 16">MDC 2473</strain>
    </source>
</reference>
<dbReference type="Pfam" id="PF01618">
    <property type="entry name" value="MotA_ExbB"/>
    <property type="match status" value="1"/>
</dbReference>
<evidence type="ECO:0000256" key="12">
    <source>
        <dbReference type="RuleBase" id="RU004057"/>
    </source>
</evidence>
<keyword evidence="6" id="KW-0997">Cell inner membrane</keyword>
<comment type="similarity">
    <text evidence="12">Belongs to the exbB/tolQ family.</text>
</comment>
<feature type="domain" description="MotA/TolQ/ExbB proton channel" evidence="14">
    <location>
        <begin position="109"/>
        <end position="213"/>
    </location>
</feature>
<sequence length="256" mass="27742">MNPEVETNAMGIAHLLSQNTGVGLIPLILLVLMSLATCYYALLKLWLGVREQRLNARFVSQFWQHESVQEMERQLAHTPPEEAYGRITHAALAAVAQIDRAQGRAVSLKLGSPDDFLLRALRQAITMERIRLEHGLALLASVGSAAPFVGLFGTVWGIYHALLAIGAAGQSSLDKVAGPVGEALIMTGFGLAVALPAVLIYNFFVRRNRLKLAALDEFAYDLFALLVTGFEKSASNVTLLSGIENAKSETVKKGQM</sequence>
<feature type="transmembrane region" description="Helical" evidence="13">
    <location>
        <begin position="183"/>
        <end position="204"/>
    </location>
</feature>
<dbReference type="PANTHER" id="PTHR30625:SF14">
    <property type="entry name" value="BIOPOLYMER TRANSPORT PROTEIN EXBB"/>
    <property type="match status" value="1"/>
</dbReference>
<keyword evidence="5" id="KW-1003">Cell membrane</keyword>
<evidence type="ECO:0000259" key="14">
    <source>
        <dbReference type="Pfam" id="PF01618"/>
    </source>
</evidence>
<dbReference type="RefSeq" id="WP_100858488.1">
    <property type="nucleotide sequence ID" value="NZ_PGCP01000003.1"/>
</dbReference>
<evidence type="ECO:0000256" key="2">
    <source>
        <dbReference type="ARBA" id="ARBA00011471"/>
    </source>
</evidence>
<dbReference type="OrthoDB" id="9805133at2"/>
<name>A0A2M8HEE6_9GAMM</name>
<evidence type="ECO:0000256" key="3">
    <source>
        <dbReference type="ARBA" id="ARBA00022093"/>
    </source>
</evidence>
<comment type="subunit">
    <text evidence="2">The accessory proteins ExbB and ExbD seem to form a complex with TonB.</text>
</comment>
<dbReference type="InterPro" id="IPR050790">
    <property type="entry name" value="ExbB/TolQ_transport"/>
</dbReference>
<gene>
    <name evidence="15" type="ORF">CUC44_02895</name>
</gene>
<evidence type="ECO:0000313" key="15">
    <source>
        <dbReference type="EMBL" id="PJC94900.1"/>
    </source>
</evidence>
<keyword evidence="10 13" id="KW-0472">Membrane</keyword>
<evidence type="ECO:0000256" key="8">
    <source>
        <dbReference type="ARBA" id="ARBA00022927"/>
    </source>
</evidence>
<comment type="subcellular location">
    <subcellularLocation>
        <location evidence="1">Cell inner membrane</location>
        <topology evidence="1">Multi-pass membrane protein</topology>
    </subcellularLocation>
    <subcellularLocation>
        <location evidence="12">Membrane</location>
        <topology evidence="12">Multi-pass membrane protein</topology>
    </subcellularLocation>
</comment>
<keyword evidence="8 12" id="KW-0653">Protein transport</keyword>
<evidence type="ECO:0000256" key="4">
    <source>
        <dbReference type="ARBA" id="ARBA00022448"/>
    </source>
</evidence>
<evidence type="ECO:0000313" key="16">
    <source>
        <dbReference type="Proteomes" id="UP000232060"/>
    </source>
</evidence>
<comment type="function">
    <text evidence="11">Involved in the TonB-dependent energy-dependent transport of various receptor-bound substrates. Protects ExbD from proteolytic degradation and functionally stabilizes TonB.</text>
</comment>